<accession>A0ABU0H6Z9</accession>
<dbReference type="PANTHER" id="PTHR42695:SF5">
    <property type="entry name" value="GLUTAMINE AMIDOTRANSFERASE YLR126C-RELATED"/>
    <property type="match status" value="1"/>
</dbReference>
<evidence type="ECO:0000259" key="1">
    <source>
        <dbReference type="Pfam" id="PF00117"/>
    </source>
</evidence>
<gene>
    <name evidence="2" type="ORF">QO014_002469</name>
</gene>
<dbReference type="Pfam" id="PF00117">
    <property type="entry name" value="GATase"/>
    <property type="match status" value="1"/>
</dbReference>
<dbReference type="InterPro" id="IPR044992">
    <property type="entry name" value="ChyE-like"/>
</dbReference>
<name>A0ABU0H6Z9_9HYPH</name>
<keyword evidence="3" id="KW-1185">Reference proteome</keyword>
<dbReference type="InterPro" id="IPR017926">
    <property type="entry name" value="GATASE"/>
</dbReference>
<organism evidence="2 3">
    <name type="scientific">Kaistia dalseonensis</name>
    <dbReference type="NCBI Taxonomy" id="410840"/>
    <lineage>
        <taxon>Bacteria</taxon>
        <taxon>Pseudomonadati</taxon>
        <taxon>Pseudomonadota</taxon>
        <taxon>Alphaproteobacteria</taxon>
        <taxon>Hyphomicrobiales</taxon>
        <taxon>Kaistiaceae</taxon>
        <taxon>Kaistia</taxon>
    </lineage>
</organism>
<dbReference type="PROSITE" id="PS51273">
    <property type="entry name" value="GATASE_TYPE_1"/>
    <property type="match status" value="1"/>
</dbReference>
<evidence type="ECO:0000313" key="3">
    <source>
        <dbReference type="Proteomes" id="UP001241603"/>
    </source>
</evidence>
<comment type="caution">
    <text evidence="2">The sequence shown here is derived from an EMBL/GenBank/DDBJ whole genome shotgun (WGS) entry which is preliminary data.</text>
</comment>
<protein>
    <submittedName>
        <fullName evidence="2">GMP synthase-like glutamine amidotransferase</fullName>
    </submittedName>
</protein>
<dbReference type="Gene3D" id="3.40.50.880">
    <property type="match status" value="1"/>
</dbReference>
<dbReference type="PANTHER" id="PTHR42695">
    <property type="entry name" value="GLUTAMINE AMIDOTRANSFERASE YLR126C-RELATED"/>
    <property type="match status" value="1"/>
</dbReference>
<sequence length="233" mass="25353">MRVLAIQNFADTPLGLVRPALEAAGARIDLRRADLDEPLPVDHHGHDALVVLGGGQSAIDDDDYPYLPHLSELTRRFGEADKSVLGICLGSQIVARGHGATNILGRPVEFGWHEVRPTDAGRADPVIASIGDAAPLFHWHLDTFTLPPGAVHLATSAMTPYQAFRIGRAVYGIQFHFEADTTLVRDWNVAFAEEIEAIDTNWAARHRIEAIEKGVHADRVGQALAAAWVATIR</sequence>
<proteinExistence type="predicted"/>
<feature type="domain" description="Glutamine amidotransferase" evidence="1">
    <location>
        <begin position="20"/>
        <end position="182"/>
    </location>
</feature>
<dbReference type="InterPro" id="IPR029062">
    <property type="entry name" value="Class_I_gatase-like"/>
</dbReference>
<reference evidence="2 3" key="1">
    <citation type="submission" date="2023-07" db="EMBL/GenBank/DDBJ databases">
        <title>Genomic Encyclopedia of Type Strains, Phase IV (KMG-IV): sequencing the most valuable type-strain genomes for metagenomic binning, comparative biology and taxonomic classification.</title>
        <authorList>
            <person name="Goeker M."/>
        </authorList>
    </citation>
    <scope>NUCLEOTIDE SEQUENCE [LARGE SCALE GENOMIC DNA]</scope>
    <source>
        <strain evidence="2 3">B6-8</strain>
    </source>
</reference>
<dbReference type="SUPFAM" id="SSF52317">
    <property type="entry name" value="Class I glutamine amidotransferase-like"/>
    <property type="match status" value="1"/>
</dbReference>
<dbReference type="EMBL" id="JAUSVO010000003">
    <property type="protein sequence ID" value="MDQ0438077.1"/>
    <property type="molecule type" value="Genomic_DNA"/>
</dbReference>
<dbReference type="RefSeq" id="WP_266348990.1">
    <property type="nucleotide sequence ID" value="NZ_JAPKNG010000003.1"/>
</dbReference>
<dbReference type="Proteomes" id="UP001241603">
    <property type="component" value="Unassembled WGS sequence"/>
</dbReference>
<evidence type="ECO:0000313" key="2">
    <source>
        <dbReference type="EMBL" id="MDQ0438077.1"/>
    </source>
</evidence>
<dbReference type="CDD" id="cd01741">
    <property type="entry name" value="GATase1_1"/>
    <property type="match status" value="1"/>
</dbReference>